<dbReference type="Gene3D" id="3.20.20.100">
    <property type="entry name" value="NADP-dependent oxidoreductase domain"/>
    <property type="match status" value="1"/>
</dbReference>
<dbReference type="InterPro" id="IPR036812">
    <property type="entry name" value="NAD(P)_OxRdtase_dom_sf"/>
</dbReference>
<sequence>MPLLGFGAYQNYTTTQSVLQALDAGYRHIDTAQAYRNEAHVGEAVRLSPVDRSDIFVTTKIISKYHGYEKTAARVDESLKQLGFDYIDLFLIHDPFAGKQKRLETYRALLDAQKAKKIRSVGVSNYGVHHLKEIEDAGLARPAVNQIELHPKCQQRPIVEYCRQNDIVIQAYCPIIRGKMDDPVIHQVSAKYGARDPAQILLRWSLQKGFVPLVKSANPERIISNTHLYDFQLDEEDMHALDELDQGDAGFISGWANNPTLAP</sequence>
<dbReference type="PROSITE" id="PS00063">
    <property type="entry name" value="ALDOKETO_REDUCTASE_3"/>
    <property type="match status" value="1"/>
</dbReference>
<feature type="active site" description="Proton donor" evidence="3">
    <location>
        <position position="35"/>
    </location>
</feature>
<dbReference type="InterPro" id="IPR023210">
    <property type="entry name" value="NADP_OxRdtase_dom"/>
</dbReference>
<dbReference type="PIRSF" id="PIRSF000097">
    <property type="entry name" value="AKR"/>
    <property type="match status" value="1"/>
</dbReference>
<name>A0A0D7ADN0_9AGAR</name>
<evidence type="ECO:0000256" key="3">
    <source>
        <dbReference type="PIRSR" id="PIRSR000097-1"/>
    </source>
</evidence>
<dbReference type="PANTHER" id="PTHR43827:SF13">
    <property type="entry name" value="ALDO_KETO REDUCTASE FAMILY PROTEIN"/>
    <property type="match status" value="1"/>
</dbReference>
<dbReference type="InterPro" id="IPR018170">
    <property type="entry name" value="Aldo/ket_reductase_CS"/>
</dbReference>
<evidence type="ECO:0000256" key="4">
    <source>
        <dbReference type="PIRSR" id="PIRSR000097-2"/>
    </source>
</evidence>
<evidence type="ECO:0000313" key="7">
    <source>
        <dbReference type="EMBL" id="KIY49102.1"/>
    </source>
</evidence>
<evidence type="ECO:0000256" key="5">
    <source>
        <dbReference type="PIRSR" id="PIRSR000097-3"/>
    </source>
</evidence>
<dbReference type="CDD" id="cd19071">
    <property type="entry name" value="AKR_AKR1-5-like"/>
    <property type="match status" value="1"/>
</dbReference>
<dbReference type="EMBL" id="KN881727">
    <property type="protein sequence ID" value="KIY49102.1"/>
    <property type="molecule type" value="Genomic_DNA"/>
</dbReference>
<proteinExistence type="inferred from homology"/>
<dbReference type="OrthoDB" id="416253at2759"/>
<dbReference type="FunFam" id="3.20.20.100:FF:000015">
    <property type="entry name" value="Oxidoreductase, aldo/keto reductase family"/>
    <property type="match status" value="1"/>
</dbReference>
<dbReference type="SUPFAM" id="SSF51430">
    <property type="entry name" value="NAD(P)-linked oxidoreductase"/>
    <property type="match status" value="1"/>
</dbReference>
<keyword evidence="8" id="KW-1185">Reference proteome</keyword>
<evidence type="ECO:0000259" key="6">
    <source>
        <dbReference type="Pfam" id="PF00248"/>
    </source>
</evidence>
<accession>A0A0D7ADN0</accession>
<dbReference type="PROSITE" id="PS00798">
    <property type="entry name" value="ALDOKETO_REDUCTASE_1"/>
    <property type="match status" value="1"/>
</dbReference>
<dbReference type="Proteomes" id="UP000054144">
    <property type="component" value="Unassembled WGS sequence"/>
</dbReference>
<dbReference type="AlphaFoldDB" id="A0A0D7ADN0"/>
<dbReference type="GO" id="GO:0016491">
    <property type="term" value="F:oxidoreductase activity"/>
    <property type="evidence" value="ECO:0007669"/>
    <property type="project" value="UniProtKB-KW"/>
</dbReference>
<feature type="site" description="Lowers pKa of active site Tyr" evidence="5">
    <location>
        <position position="60"/>
    </location>
</feature>
<keyword evidence="2" id="KW-0560">Oxidoreductase</keyword>
<evidence type="ECO:0000313" key="8">
    <source>
        <dbReference type="Proteomes" id="UP000054144"/>
    </source>
</evidence>
<dbReference type="PRINTS" id="PR00069">
    <property type="entry name" value="ALDKETRDTASE"/>
</dbReference>
<comment type="similarity">
    <text evidence="1">Belongs to the aldo/keto reductase family.</text>
</comment>
<gene>
    <name evidence="7" type="ORF">FISHEDRAFT_42047</name>
</gene>
<evidence type="ECO:0000256" key="2">
    <source>
        <dbReference type="ARBA" id="ARBA00023002"/>
    </source>
</evidence>
<feature type="domain" description="NADP-dependent oxidoreductase" evidence="6">
    <location>
        <begin position="16"/>
        <end position="245"/>
    </location>
</feature>
<protein>
    <submittedName>
        <fullName evidence="7">Aldo/keto reductase</fullName>
    </submittedName>
</protein>
<reference evidence="7 8" key="1">
    <citation type="journal article" date="2015" name="Fungal Genet. Biol.">
        <title>Evolution of novel wood decay mechanisms in Agaricales revealed by the genome sequences of Fistulina hepatica and Cylindrobasidium torrendii.</title>
        <authorList>
            <person name="Floudas D."/>
            <person name="Held B.W."/>
            <person name="Riley R."/>
            <person name="Nagy L.G."/>
            <person name="Koehler G."/>
            <person name="Ransdell A.S."/>
            <person name="Younus H."/>
            <person name="Chow J."/>
            <person name="Chiniquy J."/>
            <person name="Lipzen A."/>
            <person name="Tritt A."/>
            <person name="Sun H."/>
            <person name="Haridas S."/>
            <person name="LaButti K."/>
            <person name="Ohm R.A."/>
            <person name="Kues U."/>
            <person name="Blanchette R.A."/>
            <person name="Grigoriev I.V."/>
            <person name="Minto R.E."/>
            <person name="Hibbett D.S."/>
        </authorList>
    </citation>
    <scope>NUCLEOTIDE SEQUENCE [LARGE SCALE GENOMIC DNA]</scope>
    <source>
        <strain evidence="7 8">ATCC 64428</strain>
    </source>
</reference>
<dbReference type="Pfam" id="PF00248">
    <property type="entry name" value="Aldo_ket_red"/>
    <property type="match status" value="1"/>
</dbReference>
<evidence type="ECO:0000256" key="1">
    <source>
        <dbReference type="ARBA" id="ARBA00007905"/>
    </source>
</evidence>
<feature type="binding site" evidence="4">
    <location>
        <position position="93"/>
    </location>
    <ligand>
        <name>substrate</name>
    </ligand>
</feature>
<organism evidence="7 8">
    <name type="scientific">Fistulina hepatica ATCC 64428</name>
    <dbReference type="NCBI Taxonomy" id="1128425"/>
    <lineage>
        <taxon>Eukaryota</taxon>
        <taxon>Fungi</taxon>
        <taxon>Dikarya</taxon>
        <taxon>Basidiomycota</taxon>
        <taxon>Agaricomycotina</taxon>
        <taxon>Agaricomycetes</taxon>
        <taxon>Agaricomycetidae</taxon>
        <taxon>Agaricales</taxon>
        <taxon>Fistulinaceae</taxon>
        <taxon>Fistulina</taxon>
    </lineage>
</organism>
<dbReference type="PANTHER" id="PTHR43827">
    <property type="entry name" value="2,5-DIKETO-D-GLUCONIC ACID REDUCTASE"/>
    <property type="match status" value="1"/>
</dbReference>
<dbReference type="PROSITE" id="PS00062">
    <property type="entry name" value="ALDOKETO_REDUCTASE_2"/>
    <property type="match status" value="1"/>
</dbReference>
<dbReference type="InterPro" id="IPR020471">
    <property type="entry name" value="AKR"/>
</dbReference>